<comment type="cofactor">
    <cofactor evidence="1">
        <name>FAD</name>
        <dbReference type="ChEBI" id="CHEBI:57692"/>
    </cofactor>
</comment>
<name>A0A641AP00_9ACTN</name>
<evidence type="ECO:0000256" key="2">
    <source>
        <dbReference type="ARBA" id="ARBA00023002"/>
    </source>
</evidence>
<dbReference type="InterPro" id="IPR002937">
    <property type="entry name" value="Amino_oxidase"/>
</dbReference>
<dbReference type="PANTHER" id="PTHR10742">
    <property type="entry name" value="FLAVIN MONOAMINE OXIDASE"/>
    <property type="match status" value="1"/>
</dbReference>
<keyword evidence="6" id="KW-1185">Reference proteome</keyword>
<keyword evidence="2" id="KW-0560">Oxidoreductase</keyword>
<dbReference type="GO" id="GO:0016491">
    <property type="term" value="F:oxidoreductase activity"/>
    <property type="evidence" value="ECO:0007669"/>
    <property type="project" value="UniProtKB-KW"/>
</dbReference>
<evidence type="ECO:0000259" key="4">
    <source>
        <dbReference type="Pfam" id="PF01593"/>
    </source>
</evidence>
<dbReference type="AlphaFoldDB" id="A0A641AP00"/>
<organism evidence="5 6">
    <name type="scientific">Aeromicrobium fastidiosum</name>
    <dbReference type="NCBI Taxonomy" id="52699"/>
    <lineage>
        <taxon>Bacteria</taxon>
        <taxon>Bacillati</taxon>
        <taxon>Actinomycetota</taxon>
        <taxon>Actinomycetes</taxon>
        <taxon>Propionibacteriales</taxon>
        <taxon>Nocardioidaceae</taxon>
        <taxon>Aeromicrobium</taxon>
    </lineage>
</organism>
<protein>
    <submittedName>
        <fullName evidence="5">FAD-dependent oxidoreductase</fullName>
    </submittedName>
</protein>
<comment type="caution">
    <text evidence="5">The sequence shown here is derived from an EMBL/GenBank/DDBJ whole genome shotgun (WGS) entry which is preliminary data.</text>
</comment>
<reference evidence="5" key="1">
    <citation type="submission" date="2019-09" db="EMBL/GenBank/DDBJ databases">
        <authorList>
            <person name="Li J."/>
        </authorList>
    </citation>
    <scope>NUCLEOTIDE SEQUENCE [LARGE SCALE GENOMIC DNA]</scope>
    <source>
        <strain evidence="5">NRBC 14897</strain>
    </source>
</reference>
<gene>
    <name evidence="5" type="ORF">ESP62_013950</name>
</gene>
<dbReference type="InterPro" id="IPR050281">
    <property type="entry name" value="Flavin_monoamine_oxidase"/>
</dbReference>
<evidence type="ECO:0000256" key="1">
    <source>
        <dbReference type="ARBA" id="ARBA00001974"/>
    </source>
</evidence>
<dbReference type="OrthoDB" id="337830at2"/>
<evidence type="ECO:0000313" key="6">
    <source>
        <dbReference type="Proteomes" id="UP001515100"/>
    </source>
</evidence>
<dbReference type="Proteomes" id="UP001515100">
    <property type="component" value="Unassembled WGS sequence"/>
</dbReference>
<dbReference type="SUPFAM" id="SSF51905">
    <property type="entry name" value="FAD/NAD(P)-binding domain"/>
    <property type="match status" value="1"/>
</dbReference>
<proteinExistence type="predicted"/>
<dbReference type="PANTHER" id="PTHR10742:SF410">
    <property type="entry name" value="LYSINE-SPECIFIC HISTONE DEMETHYLASE 2"/>
    <property type="match status" value="1"/>
</dbReference>
<dbReference type="InterPro" id="IPR001613">
    <property type="entry name" value="Flavin_amine_oxidase"/>
</dbReference>
<dbReference type="InterPro" id="IPR036188">
    <property type="entry name" value="FAD/NAD-bd_sf"/>
</dbReference>
<dbReference type="Pfam" id="PF01593">
    <property type="entry name" value="Amino_oxidase"/>
    <property type="match status" value="1"/>
</dbReference>
<dbReference type="Gene3D" id="3.50.50.60">
    <property type="entry name" value="FAD/NAD(P)-binding domain"/>
    <property type="match status" value="1"/>
</dbReference>
<dbReference type="EMBL" id="SDPP02000003">
    <property type="protein sequence ID" value="KAA1376522.1"/>
    <property type="molecule type" value="Genomic_DNA"/>
</dbReference>
<feature type="domain" description="Amine oxidase" evidence="4">
    <location>
        <begin position="59"/>
        <end position="474"/>
    </location>
</feature>
<evidence type="ECO:0000256" key="3">
    <source>
        <dbReference type="PIRSR" id="PIRSR601613-1"/>
    </source>
</evidence>
<accession>A0A641AP00</accession>
<evidence type="ECO:0000313" key="5">
    <source>
        <dbReference type="EMBL" id="KAA1376522.1"/>
    </source>
</evidence>
<feature type="binding site" evidence="3">
    <location>
        <position position="261"/>
    </location>
    <ligand>
        <name>FAD</name>
        <dbReference type="ChEBI" id="CHEBI:57692"/>
    </ligand>
</feature>
<feature type="binding site" evidence="3">
    <location>
        <position position="367"/>
    </location>
    <ligand>
        <name>substrate</name>
    </ligand>
</feature>
<sequence length="487" mass="52979">MEQDKGIRRAIRWQPRNPWCSDRRRADWRAVDVNDRQTEADEQEAQVDRYDVIVVGAGVAGLTAARLLARAGRRVVVVEARDRIGGRVCTDRSDGLVTDLGASWIHGIADSPVAAAARAFGMSMTEFTVGGFQPDSRPIAYYGPDGRRLSDGETQQFVDDVHRVDARLPEVVDASAADASYLDVTETVVAAQGWDVERAERVREYLRHRAEEQYGAWIGDLAAHGLDDDQIDGDEVVFADGYDRLPEHLAAGLDVRLEHVVSHVRWGDGVTVTTDRGTMTADAAVVTVPIGVLRSGDLVIEPALPEPVAGAVGRLAMNAFEKVFLRFPAMFWDDDVYAVRQQGPEGAWWHSWYDLTPAGGPPTLLTFAAGPAARAIRGWDDAQVVESVLAQLRRLYGDHVGVPTDVHVTRWQDDPYARGSYAYMTVGSTTSDHDDLATPVGGVLHLAGEATWTDDPATVTAALSSGHRAAVAVLGRDVPIEDVWGDA</sequence>
<feature type="binding site" evidence="3">
    <location>
        <begin position="79"/>
        <end position="80"/>
    </location>
    <ligand>
        <name>FAD</name>
        <dbReference type="ChEBI" id="CHEBI:57692"/>
    </ligand>
</feature>
<dbReference type="SUPFAM" id="SSF54373">
    <property type="entry name" value="FAD-linked reductases, C-terminal domain"/>
    <property type="match status" value="1"/>
</dbReference>
<dbReference type="PRINTS" id="PR00757">
    <property type="entry name" value="AMINEOXDASEF"/>
</dbReference>